<dbReference type="InterPro" id="IPR028978">
    <property type="entry name" value="Chorismate_lyase_/UTRA_dom_sf"/>
</dbReference>
<dbReference type="Proteomes" id="UP000295157">
    <property type="component" value="Unassembled WGS sequence"/>
</dbReference>
<accession>A0A4R4NGD4</accession>
<sequence length="250" mass="26789">MMKPPKRAAMAAQAIRELIAAEFELGDQLPSEAELARRLAVSRVTVREALGQLWLEGLISRRWGVGTFVRQRPGPAAGPFTSVFVDLHDIGSLPHRIAATGRTPSLPHARAEQVPATPEAAAALGVPEGERIWRVERCLAIDGTPAIVLHDHVPLKVNGVPFDPAPVTGLGGDFPTLVHATGTRIVRDEARLEAALAGEGVAKLLGVDAGTPVLTTRQTSHADTGTVVLSTRCYYRQEVFSILLVRTVPY</sequence>
<feature type="domain" description="HTH gntR-type" evidence="4">
    <location>
        <begin position="4"/>
        <end position="72"/>
    </location>
</feature>
<organism evidence="5 6">
    <name type="scientific">Nonomuraea longispora</name>
    <dbReference type="NCBI Taxonomy" id="1848320"/>
    <lineage>
        <taxon>Bacteria</taxon>
        <taxon>Bacillati</taxon>
        <taxon>Actinomycetota</taxon>
        <taxon>Actinomycetes</taxon>
        <taxon>Streptosporangiales</taxon>
        <taxon>Streptosporangiaceae</taxon>
        <taxon>Nonomuraea</taxon>
    </lineage>
</organism>
<reference evidence="5 6" key="1">
    <citation type="submission" date="2019-02" db="EMBL/GenBank/DDBJ databases">
        <title>Draft genome sequences of novel Actinobacteria.</title>
        <authorList>
            <person name="Sahin N."/>
            <person name="Ay H."/>
            <person name="Saygin H."/>
        </authorList>
    </citation>
    <scope>NUCLEOTIDE SEQUENCE [LARGE SCALE GENOMIC DNA]</scope>
    <source>
        <strain evidence="5 6">KC201</strain>
    </source>
</reference>
<evidence type="ECO:0000256" key="1">
    <source>
        <dbReference type="ARBA" id="ARBA00023015"/>
    </source>
</evidence>
<keyword evidence="6" id="KW-1185">Reference proteome</keyword>
<dbReference type="CDD" id="cd07377">
    <property type="entry name" value="WHTH_GntR"/>
    <property type="match status" value="1"/>
</dbReference>
<dbReference type="Gene3D" id="3.40.1410.10">
    <property type="entry name" value="Chorismate lyase-like"/>
    <property type="match status" value="1"/>
</dbReference>
<dbReference type="PANTHER" id="PTHR44846:SF1">
    <property type="entry name" value="MANNOSYL-D-GLYCERATE TRANSPORT_METABOLISM SYSTEM REPRESSOR MNGR-RELATED"/>
    <property type="match status" value="1"/>
</dbReference>
<comment type="caution">
    <text evidence="5">The sequence shown here is derived from an EMBL/GenBank/DDBJ whole genome shotgun (WGS) entry which is preliminary data.</text>
</comment>
<dbReference type="GO" id="GO:0003677">
    <property type="term" value="F:DNA binding"/>
    <property type="evidence" value="ECO:0007669"/>
    <property type="project" value="UniProtKB-KW"/>
</dbReference>
<evidence type="ECO:0000313" key="6">
    <source>
        <dbReference type="Proteomes" id="UP000295157"/>
    </source>
</evidence>
<evidence type="ECO:0000256" key="2">
    <source>
        <dbReference type="ARBA" id="ARBA00023125"/>
    </source>
</evidence>
<dbReference type="EMBL" id="SMJZ01000055">
    <property type="protein sequence ID" value="TDC06377.1"/>
    <property type="molecule type" value="Genomic_DNA"/>
</dbReference>
<evidence type="ECO:0000259" key="4">
    <source>
        <dbReference type="PROSITE" id="PS50949"/>
    </source>
</evidence>
<keyword evidence="3" id="KW-0804">Transcription</keyword>
<keyword evidence="2" id="KW-0238">DNA-binding</keyword>
<dbReference type="Pfam" id="PF07702">
    <property type="entry name" value="UTRA"/>
    <property type="match status" value="1"/>
</dbReference>
<dbReference type="InterPro" id="IPR011663">
    <property type="entry name" value="UTRA"/>
</dbReference>
<protein>
    <submittedName>
        <fullName evidence="5">GntR family transcriptional regulator</fullName>
    </submittedName>
</protein>
<evidence type="ECO:0000313" key="5">
    <source>
        <dbReference type="EMBL" id="TDC06377.1"/>
    </source>
</evidence>
<gene>
    <name evidence="5" type="ORF">E1267_16620</name>
</gene>
<dbReference type="GO" id="GO:0045892">
    <property type="term" value="P:negative regulation of DNA-templated transcription"/>
    <property type="evidence" value="ECO:0007669"/>
    <property type="project" value="TreeGrafter"/>
</dbReference>
<dbReference type="Pfam" id="PF00392">
    <property type="entry name" value="GntR"/>
    <property type="match status" value="1"/>
</dbReference>
<keyword evidence="1" id="KW-0805">Transcription regulation</keyword>
<dbReference type="GO" id="GO:0003700">
    <property type="term" value="F:DNA-binding transcription factor activity"/>
    <property type="evidence" value="ECO:0007669"/>
    <property type="project" value="InterPro"/>
</dbReference>
<dbReference type="PRINTS" id="PR00035">
    <property type="entry name" value="HTHGNTR"/>
</dbReference>
<dbReference type="InterPro" id="IPR036388">
    <property type="entry name" value="WH-like_DNA-bd_sf"/>
</dbReference>
<dbReference type="SUPFAM" id="SSF46785">
    <property type="entry name" value="Winged helix' DNA-binding domain"/>
    <property type="match status" value="1"/>
</dbReference>
<dbReference type="InterPro" id="IPR050679">
    <property type="entry name" value="Bact_HTH_transcr_reg"/>
</dbReference>
<proteinExistence type="predicted"/>
<dbReference type="SMART" id="SM00345">
    <property type="entry name" value="HTH_GNTR"/>
    <property type="match status" value="1"/>
</dbReference>
<dbReference type="SMART" id="SM00866">
    <property type="entry name" value="UTRA"/>
    <property type="match status" value="1"/>
</dbReference>
<dbReference type="AlphaFoldDB" id="A0A4R4NGD4"/>
<dbReference type="InterPro" id="IPR036390">
    <property type="entry name" value="WH_DNA-bd_sf"/>
</dbReference>
<evidence type="ECO:0000256" key="3">
    <source>
        <dbReference type="ARBA" id="ARBA00023163"/>
    </source>
</evidence>
<dbReference type="Gene3D" id="1.10.10.10">
    <property type="entry name" value="Winged helix-like DNA-binding domain superfamily/Winged helix DNA-binding domain"/>
    <property type="match status" value="1"/>
</dbReference>
<dbReference type="OrthoDB" id="8584262at2"/>
<name>A0A4R4NGD4_9ACTN</name>
<dbReference type="InterPro" id="IPR000524">
    <property type="entry name" value="Tscrpt_reg_HTH_GntR"/>
</dbReference>
<dbReference type="PROSITE" id="PS50949">
    <property type="entry name" value="HTH_GNTR"/>
    <property type="match status" value="1"/>
</dbReference>
<dbReference type="PANTHER" id="PTHR44846">
    <property type="entry name" value="MANNOSYL-D-GLYCERATE TRANSPORT/METABOLISM SYSTEM REPRESSOR MNGR-RELATED"/>
    <property type="match status" value="1"/>
</dbReference>
<dbReference type="SUPFAM" id="SSF64288">
    <property type="entry name" value="Chorismate lyase-like"/>
    <property type="match status" value="1"/>
</dbReference>